<sequence>MDQLIQLLESPVFASALLCSLSLSHFHHLELASVRAFLIAGLRLHLVDRRYSAALQETLYCLLMCLPQTEAFETLRRRLQCLPSHTLVEAEVPVTQPSRIDFDALLDHFHKVQRLHFENRVKETQVTDADGSADVAVEGAPSVTLELGFLHPTATANPLMATPTEFLIKVR</sequence>
<evidence type="ECO:0000313" key="5">
    <source>
        <dbReference type="WBParaSite" id="MCU_013526-RA"/>
    </source>
</evidence>
<dbReference type="AlphaFoldDB" id="A0A5K3G0E9"/>
<evidence type="ECO:0000256" key="3">
    <source>
        <dbReference type="ARBA" id="ARBA00023136"/>
    </source>
</evidence>
<accession>A0A5K3G0E9</accession>
<dbReference type="InterPro" id="IPR021841">
    <property type="entry name" value="VAC14_Fig4p-bd"/>
</dbReference>
<keyword evidence="2" id="KW-0677">Repeat</keyword>
<dbReference type="WBParaSite" id="MCU_013526-RA">
    <property type="protein sequence ID" value="MCU_013526-RA"/>
    <property type="gene ID" value="MCU_013526"/>
</dbReference>
<dbReference type="Pfam" id="PF11916">
    <property type="entry name" value="Vac14_Fig4_bd"/>
    <property type="match status" value="1"/>
</dbReference>
<name>A0A5K3G0E9_MESCO</name>
<dbReference type="PANTHER" id="PTHR16023:SF0">
    <property type="entry name" value="PROTEIN VAC14 HOMOLOG"/>
    <property type="match status" value="1"/>
</dbReference>
<dbReference type="GO" id="GO:0010008">
    <property type="term" value="C:endosome membrane"/>
    <property type="evidence" value="ECO:0007669"/>
    <property type="project" value="TreeGrafter"/>
</dbReference>
<protein>
    <submittedName>
        <fullName evidence="5">Vac14_Fig4_bd domain-containing protein</fullName>
    </submittedName>
</protein>
<evidence type="ECO:0000259" key="4">
    <source>
        <dbReference type="Pfam" id="PF11916"/>
    </source>
</evidence>
<proteinExistence type="predicted"/>
<reference evidence="5" key="1">
    <citation type="submission" date="2019-11" db="UniProtKB">
        <authorList>
            <consortium name="WormBaseParasite"/>
        </authorList>
    </citation>
    <scope>IDENTIFICATION</scope>
</reference>
<feature type="domain" description="Vacuolar protein 14 C-terminal Fig4-binding" evidence="4">
    <location>
        <begin position="40"/>
        <end position="81"/>
    </location>
</feature>
<organism evidence="5">
    <name type="scientific">Mesocestoides corti</name>
    <name type="common">Flatworm</name>
    <dbReference type="NCBI Taxonomy" id="53468"/>
    <lineage>
        <taxon>Eukaryota</taxon>
        <taxon>Metazoa</taxon>
        <taxon>Spiralia</taxon>
        <taxon>Lophotrochozoa</taxon>
        <taxon>Platyhelminthes</taxon>
        <taxon>Cestoda</taxon>
        <taxon>Eucestoda</taxon>
        <taxon>Cyclophyllidea</taxon>
        <taxon>Mesocestoididae</taxon>
        <taxon>Mesocestoides</taxon>
    </lineage>
</organism>
<evidence type="ECO:0000256" key="1">
    <source>
        <dbReference type="ARBA" id="ARBA00004308"/>
    </source>
</evidence>
<dbReference type="GO" id="GO:0070772">
    <property type="term" value="C:PAS complex"/>
    <property type="evidence" value="ECO:0007669"/>
    <property type="project" value="InterPro"/>
</dbReference>
<evidence type="ECO:0000256" key="2">
    <source>
        <dbReference type="ARBA" id="ARBA00022737"/>
    </source>
</evidence>
<dbReference type="GO" id="GO:0006661">
    <property type="term" value="P:phosphatidylinositol biosynthetic process"/>
    <property type="evidence" value="ECO:0007669"/>
    <property type="project" value="InterPro"/>
</dbReference>
<dbReference type="InterPro" id="IPR026825">
    <property type="entry name" value="Vac14"/>
</dbReference>
<keyword evidence="3" id="KW-0472">Membrane</keyword>
<comment type="subcellular location">
    <subcellularLocation>
        <location evidence="1">Endomembrane system</location>
    </subcellularLocation>
</comment>
<dbReference type="PANTHER" id="PTHR16023">
    <property type="entry name" value="TAX1 BINDING PROTEIN-RELATED"/>
    <property type="match status" value="1"/>
</dbReference>